<accession>A0A830GE98</accession>
<comment type="caution">
    <text evidence="2">The sequence shown here is derived from an EMBL/GenBank/DDBJ whole genome shotgun (WGS) entry which is preliminary data.</text>
</comment>
<reference evidence="2 3" key="1">
    <citation type="journal article" date="2019" name="Int. J. Syst. Evol. Microbiol.">
        <title>The Global Catalogue of Microorganisms (GCM) 10K type strain sequencing project: providing services to taxonomists for standard genome sequencing and annotation.</title>
        <authorList>
            <consortium name="The Broad Institute Genomics Platform"/>
            <consortium name="The Broad Institute Genome Sequencing Center for Infectious Disease"/>
            <person name="Wu L."/>
            <person name="Ma J."/>
        </authorList>
    </citation>
    <scope>NUCLEOTIDE SEQUENCE [LARGE SCALE GENOMIC DNA]</scope>
    <source>
        <strain evidence="2 3">JCM 16331</strain>
    </source>
</reference>
<proteinExistence type="predicted"/>
<protein>
    <submittedName>
        <fullName evidence="2">Uncharacterized protein</fullName>
    </submittedName>
</protein>
<keyword evidence="1" id="KW-1133">Transmembrane helix</keyword>
<feature type="transmembrane region" description="Helical" evidence="1">
    <location>
        <begin position="71"/>
        <end position="91"/>
    </location>
</feature>
<keyword evidence="1" id="KW-0812">Transmembrane</keyword>
<evidence type="ECO:0000256" key="1">
    <source>
        <dbReference type="SAM" id="Phobius"/>
    </source>
</evidence>
<keyword evidence="1" id="KW-0472">Membrane</keyword>
<feature type="transmembrane region" description="Helical" evidence="1">
    <location>
        <begin position="45"/>
        <end position="65"/>
    </location>
</feature>
<dbReference type="AlphaFoldDB" id="A0A830GE98"/>
<dbReference type="RefSeq" id="WP_188880056.1">
    <property type="nucleotide sequence ID" value="NZ_BMOQ01000011.1"/>
</dbReference>
<evidence type="ECO:0000313" key="3">
    <source>
        <dbReference type="Proteomes" id="UP000608850"/>
    </source>
</evidence>
<name>A0A830GE98_9EURY</name>
<keyword evidence="3" id="KW-1185">Reference proteome</keyword>
<dbReference type="Proteomes" id="UP000608850">
    <property type="component" value="Unassembled WGS sequence"/>
</dbReference>
<evidence type="ECO:0000313" key="2">
    <source>
        <dbReference type="EMBL" id="GGN26162.1"/>
    </source>
</evidence>
<gene>
    <name evidence="2" type="ORF">GCM10009021_30480</name>
</gene>
<feature type="transmembrane region" description="Helical" evidence="1">
    <location>
        <begin position="159"/>
        <end position="179"/>
    </location>
</feature>
<feature type="transmembrane region" description="Helical" evidence="1">
    <location>
        <begin position="120"/>
        <end position="139"/>
    </location>
</feature>
<organism evidence="2 3">
    <name type="scientific">Halarchaeum nitratireducens</name>
    <dbReference type="NCBI Taxonomy" id="489913"/>
    <lineage>
        <taxon>Archaea</taxon>
        <taxon>Methanobacteriati</taxon>
        <taxon>Methanobacteriota</taxon>
        <taxon>Stenosarchaea group</taxon>
        <taxon>Halobacteria</taxon>
        <taxon>Halobacteriales</taxon>
        <taxon>Halobacteriaceae</taxon>
    </lineage>
</organism>
<sequence>MSDDDEYIERMREVVKNLDSPKWKAKYENELETVEESHELLAQTYYKVIQGVIIGTLLLLIFLVLVDVALYFHALIYGLTINIWGTMFIIYPSLRGRYMIAGISENVDRNAIRRIETRRVVFTLSGFSLLAFGFVLQILAHQSLRGSEFITQNWLSGTLPEWSAILFIFMGFVFVFWHYGK</sequence>
<dbReference type="EMBL" id="BMOQ01000011">
    <property type="protein sequence ID" value="GGN26162.1"/>
    <property type="molecule type" value="Genomic_DNA"/>
</dbReference>